<dbReference type="InterPro" id="IPR004919">
    <property type="entry name" value="GmrSD_N"/>
</dbReference>
<proteinExistence type="predicted"/>
<gene>
    <name evidence="2" type="ORF">CN357_04715</name>
</gene>
<evidence type="ECO:0000259" key="1">
    <source>
        <dbReference type="Pfam" id="PF03235"/>
    </source>
</evidence>
<evidence type="ECO:0000313" key="2">
    <source>
        <dbReference type="EMBL" id="PFF51995.1"/>
    </source>
</evidence>
<name>A0A9X6W200_BACCE</name>
<dbReference type="PANTHER" id="PTHR39639:SF1">
    <property type="entry name" value="DUF262 DOMAIN-CONTAINING PROTEIN"/>
    <property type="match status" value="1"/>
</dbReference>
<feature type="domain" description="GmrSD restriction endonucleases N-terminal" evidence="1">
    <location>
        <begin position="134"/>
        <end position="256"/>
    </location>
</feature>
<dbReference type="RefSeq" id="WP_098434196.1">
    <property type="nucleotide sequence ID" value="NZ_NTSO01000002.1"/>
</dbReference>
<dbReference type="AlphaFoldDB" id="A0A9X6W200"/>
<organism evidence="2 3">
    <name type="scientific">Bacillus cereus</name>
    <dbReference type="NCBI Taxonomy" id="1396"/>
    <lineage>
        <taxon>Bacteria</taxon>
        <taxon>Bacillati</taxon>
        <taxon>Bacillota</taxon>
        <taxon>Bacilli</taxon>
        <taxon>Bacillales</taxon>
        <taxon>Bacillaceae</taxon>
        <taxon>Bacillus</taxon>
        <taxon>Bacillus cereus group</taxon>
    </lineage>
</organism>
<protein>
    <recommendedName>
        <fullName evidence="1">GmrSD restriction endonucleases N-terminal domain-containing protein</fullName>
    </recommendedName>
</protein>
<sequence length="266" mass="31557">MPRKTRKTEESKPLTIEEIREIELHKLRTGRAFTPTPTYQHKIGDTVNVSHLRNAKVEAVYDDGRFYEISYQKSFRVGGEHKYTERIAWFEWMKVRAIPDESATNFVKEDNVRLDFFQVTVNSLLHKLYHLGIDTSPFYQRDYVWSQEDKESLIDSIFNHVEIGKFVLVFRGYEGDVYEVLDGKQRLSALQEFFEDRITYKGKYFSQLTQRDQNHFGNYSISLAESQNELTEKQKLEYFIQLNTTGRVMDKQHLKKVETLYATFTE</sequence>
<dbReference type="Pfam" id="PF03235">
    <property type="entry name" value="GmrSD_N"/>
    <property type="match status" value="1"/>
</dbReference>
<dbReference type="Proteomes" id="UP000220210">
    <property type="component" value="Unassembled WGS sequence"/>
</dbReference>
<comment type="caution">
    <text evidence="2">The sequence shown here is derived from an EMBL/GenBank/DDBJ whole genome shotgun (WGS) entry which is preliminary data.</text>
</comment>
<dbReference type="EMBL" id="NTSO01000002">
    <property type="protein sequence ID" value="PFF51995.1"/>
    <property type="molecule type" value="Genomic_DNA"/>
</dbReference>
<reference evidence="2 3" key="1">
    <citation type="submission" date="2017-09" db="EMBL/GenBank/DDBJ databases">
        <title>Large-scale bioinformatics analysis of Bacillus genomes uncovers conserved roles of natural products in bacterial physiology.</title>
        <authorList>
            <consortium name="Agbiome Team Llc"/>
            <person name="Bleich R.M."/>
            <person name="Kirk G.J."/>
            <person name="Santa Maria K.C."/>
            <person name="Allen S.E."/>
            <person name="Farag S."/>
            <person name="Shank E.A."/>
            <person name="Bowers A."/>
        </authorList>
    </citation>
    <scope>NUCLEOTIDE SEQUENCE [LARGE SCALE GENOMIC DNA]</scope>
    <source>
        <strain evidence="2 3">AFS020204</strain>
    </source>
</reference>
<evidence type="ECO:0000313" key="3">
    <source>
        <dbReference type="Proteomes" id="UP000220210"/>
    </source>
</evidence>
<accession>A0A9X6W200</accession>
<dbReference type="PANTHER" id="PTHR39639">
    <property type="entry name" value="CHROMOSOME 16, WHOLE GENOME SHOTGUN SEQUENCE"/>
    <property type="match status" value="1"/>
</dbReference>